<keyword evidence="3" id="KW-1185">Reference proteome</keyword>
<name>A0A368SY19_9ACTN</name>
<protein>
    <submittedName>
        <fullName evidence="2">Uncharacterized protein</fullName>
    </submittedName>
</protein>
<evidence type="ECO:0000256" key="1">
    <source>
        <dbReference type="SAM" id="Phobius"/>
    </source>
</evidence>
<dbReference type="Proteomes" id="UP000253318">
    <property type="component" value="Unassembled WGS sequence"/>
</dbReference>
<dbReference type="RefSeq" id="WP_114433753.1">
    <property type="nucleotide sequence ID" value="NZ_QEIN01000416.1"/>
</dbReference>
<sequence>GNGVGYLAASAPLGRLLGVASALLLGVGVFLVLYGAAVGLLAARPRPGSGAVAAVIGANALWVLVSLAAVPVLAPGVAGMVWIPLQAAVVAGFAALQYGALRSVRR</sequence>
<dbReference type="AlphaFoldDB" id="A0A368SY19"/>
<feature type="non-terminal residue" evidence="2">
    <location>
        <position position="1"/>
    </location>
</feature>
<evidence type="ECO:0000313" key="3">
    <source>
        <dbReference type="Proteomes" id="UP000253318"/>
    </source>
</evidence>
<proteinExistence type="predicted"/>
<gene>
    <name evidence="2" type="ORF">DEF24_26520</name>
</gene>
<organism evidence="2 3">
    <name type="scientific">Marinitenerispora sediminis</name>
    <dbReference type="NCBI Taxonomy" id="1931232"/>
    <lineage>
        <taxon>Bacteria</taxon>
        <taxon>Bacillati</taxon>
        <taxon>Actinomycetota</taxon>
        <taxon>Actinomycetes</taxon>
        <taxon>Streptosporangiales</taxon>
        <taxon>Nocardiopsidaceae</taxon>
        <taxon>Marinitenerispora</taxon>
    </lineage>
</organism>
<feature type="transmembrane region" description="Helical" evidence="1">
    <location>
        <begin position="80"/>
        <end position="101"/>
    </location>
</feature>
<accession>A0A368SY19</accession>
<evidence type="ECO:0000313" key="2">
    <source>
        <dbReference type="EMBL" id="RCV48214.1"/>
    </source>
</evidence>
<keyword evidence="1" id="KW-1133">Transmembrane helix</keyword>
<dbReference type="EMBL" id="QEIN01000416">
    <property type="protein sequence ID" value="RCV48214.1"/>
    <property type="molecule type" value="Genomic_DNA"/>
</dbReference>
<keyword evidence="1" id="KW-0812">Transmembrane</keyword>
<keyword evidence="1" id="KW-0472">Membrane</keyword>
<reference evidence="2 3" key="1">
    <citation type="submission" date="2018-04" db="EMBL/GenBank/DDBJ databases">
        <title>Novel actinobacteria from marine sediment.</title>
        <authorList>
            <person name="Ng Z.Y."/>
            <person name="Tan G.Y.A."/>
        </authorList>
    </citation>
    <scope>NUCLEOTIDE SEQUENCE [LARGE SCALE GENOMIC DNA]</scope>
    <source>
        <strain evidence="2 3">TPS81</strain>
    </source>
</reference>
<comment type="caution">
    <text evidence="2">The sequence shown here is derived from an EMBL/GenBank/DDBJ whole genome shotgun (WGS) entry which is preliminary data.</text>
</comment>
<feature type="transmembrane region" description="Helical" evidence="1">
    <location>
        <begin position="20"/>
        <end position="43"/>
    </location>
</feature>
<feature type="transmembrane region" description="Helical" evidence="1">
    <location>
        <begin position="50"/>
        <end position="74"/>
    </location>
</feature>